<evidence type="ECO:0000313" key="2">
    <source>
        <dbReference type="Proteomes" id="UP000271162"/>
    </source>
</evidence>
<organism evidence="3">
    <name type="scientific">Nippostrongylus brasiliensis</name>
    <name type="common">Rat hookworm</name>
    <dbReference type="NCBI Taxonomy" id="27835"/>
    <lineage>
        <taxon>Eukaryota</taxon>
        <taxon>Metazoa</taxon>
        <taxon>Ecdysozoa</taxon>
        <taxon>Nematoda</taxon>
        <taxon>Chromadorea</taxon>
        <taxon>Rhabditida</taxon>
        <taxon>Rhabditina</taxon>
        <taxon>Rhabditomorpha</taxon>
        <taxon>Strongyloidea</taxon>
        <taxon>Heligmosomidae</taxon>
        <taxon>Nippostrongylus</taxon>
    </lineage>
</organism>
<dbReference type="AlphaFoldDB" id="A0A0N4XX56"/>
<evidence type="ECO:0000313" key="1">
    <source>
        <dbReference type="EMBL" id="VDL71129.1"/>
    </source>
</evidence>
<reference evidence="1 2" key="2">
    <citation type="submission" date="2018-11" db="EMBL/GenBank/DDBJ databases">
        <authorList>
            <consortium name="Pathogen Informatics"/>
        </authorList>
    </citation>
    <scope>NUCLEOTIDE SEQUENCE [LARGE SCALE GENOMIC DNA]</scope>
</reference>
<dbReference type="WBParaSite" id="NBR_0000753901-mRNA-1">
    <property type="protein sequence ID" value="NBR_0000753901-mRNA-1"/>
    <property type="gene ID" value="NBR_0000753901"/>
</dbReference>
<dbReference type="Proteomes" id="UP000271162">
    <property type="component" value="Unassembled WGS sequence"/>
</dbReference>
<name>A0A0N4XX56_NIPBR</name>
<proteinExistence type="predicted"/>
<dbReference type="EMBL" id="UYSL01019899">
    <property type="protein sequence ID" value="VDL71129.1"/>
    <property type="molecule type" value="Genomic_DNA"/>
</dbReference>
<sequence>MSSSLALLDRGLRRFVLKTRATAARGILHTGHDRLPACDSSKIAPDESRISISSPPRMHLNPVPIVRRRREYMTRHRATCHQRTSGGYFSNQLFILLLLRLLSTVRLYSLSLRFDLFTSRRRRLDHLLSFSF</sequence>
<accession>A0A0N4XX56</accession>
<evidence type="ECO:0000313" key="3">
    <source>
        <dbReference type="WBParaSite" id="NBR_0000753901-mRNA-1"/>
    </source>
</evidence>
<gene>
    <name evidence="1" type="ORF">NBR_LOCUS7540</name>
</gene>
<protein>
    <submittedName>
        <fullName evidence="1 3">Uncharacterized protein</fullName>
    </submittedName>
</protein>
<keyword evidence="2" id="KW-1185">Reference proteome</keyword>
<reference evidence="3" key="1">
    <citation type="submission" date="2017-02" db="UniProtKB">
        <authorList>
            <consortium name="WormBaseParasite"/>
        </authorList>
    </citation>
    <scope>IDENTIFICATION</scope>
</reference>